<evidence type="ECO:0000313" key="1">
    <source>
        <dbReference type="EMBL" id="NEL53762.1"/>
    </source>
</evidence>
<dbReference type="SUPFAM" id="SSF46785">
    <property type="entry name" value="Winged helix' DNA-binding domain"/>
    <property type="match status" value="1"/>
</dbReference>
<dbReference type="RefSeq" id="WP_152728320.1">
    <property type="nucleotide sequence ID" value="NZ_JAABOZ010000002.1"/>
</dbReference>
<dbReference type="InterPro" id="IPR036388">
    <property type="entry name" value="WH-like_DNA-bd_sf"/>
</dbReference>
<sequence>MTDAAGPAGTPGAVEQRIEAAVDAALAAEGLTRRHWQTLHALAFGGMDAFDLRDVLAPFGGPVDVGPVVEDLRARGWVERDPGGLLGLSPDGRVADGRLFELVAGLRRTAGRPGPAAR</sequence>
<reference evidence="1 2" key="1">
    <citation type="submission" date="2020-02" db="EMBL/GenBank/DDBJ databases">
        <title>The whole genome sequence of CPCC 205119.</title>
        <authorList>
            <person name="Jiang Z."/>
        </authorList>
    </citation>
    <scope>NUCLEOTIDE SEQUENCE [LARGE SCALE GENOMIC DNA]</scope>
    <source>
        <strain evidence="1 2">CPCC 205119</strain>
    </source>
</reference>
<keyword evidence="2" id="KW-1185">Reference proteome</keyword>
<proteinExistence type="predicted"/>
<dbReference type="AlphaFoldDB" id="A0A7K3WBC9"/>
<dbReference type="Proteomes" id="UP000470470">
    <property type="component" value="Unassembled WGS sequence"/>
</dbReference>
<protein>
    <submittedName>
        <fullName evidence="1">MarR family transcriptional regulator</fullName>
    </submittedName>
</protein>
<dbReference type="Gene3D" id="1.10.10.10">
    <property type="entry name" value="Winged helix-like DNA-binding domain superfamily/Winged helix DNA-binding domain"/>
    <property type="match status" value="1"/>
</dbReference>
<dbReference type="EMBL" id="JAAGWK010000009">
    <property type="protein sequence ID" value="NEL53762.1"/>
    <property type="molecule type" value="Genomic_DNA"/>
</dbReference>
<evidence type="ECO:0000313" key="2">
    <source>
        <dbReference type="Proteomes" id="UP000470470"/>
    </source>
</evidence>
<organism evidence="1 2">
    <name type="scientific">Goekera deserti</name>
    <dbReference type="NCBI Taxonomy" id="2497753"/>
    <lineage>
        <taxon>Bacteria</taxon>
        <taxon>Bacillati</taxon>
        <taxon>Actinomycetota</taxon>
        <taxon>Actinomycetes</taxon>
        <taxon>Geodermatophilales</taxon>
        <taxon>Geodermatophilaceae</taxon>
        <taxon>Goekera</taxon>
    </lineage>
</organism>
<gene>
    <name evidence="1" type="ORF">G1H19_07070</name>
</gene>
<comment type="caution">
    <text evidence="1">The sequence shown here is derived from an EMBL/GenBank/DDBJ whole genome shotgun (WGS) entry which is preliminary data.</text>
</comment>
<dbReference type="InterPro" id="IPR036390">
    <property type="entry name" value="WH_DNA-bd_sf"/>
</dbReference>
<accession>A0A7K3WBC9</accession>
<name>A0A7K3WBC9_9ACTN</name>